<dbReference type="Pfam" id="PF13098">
    <property type="entry name" value="Thioredoxin_2"/>
    <property type="match status" value="1"/>
</dbReference>
<evidence type="ECO:0000259" key="2">
    <source>
        <dbReference type="PROSITE" id="PS51352"/>
    </source>
</evidence>
<accession>O67676</accession>
<dbReference type="STRING" id="224324.aq_1811"/>
<dbReference type="Gene3D" id="3.40.30.10">
    <property type="entry name" value="Glutaredoxin"/>
    <property type="match status" value="1"/>
</dbReference>
<dbReference type="PIR" id="B70456">
    <property type="entry name" value="B70456"/>
</dbReference>
<feature type="chain" id="PRO_5004160364" evidence="1">
    <location>
        <begin position="25"/>
        <end position="135"/>
    </location>
</feature>
<protein>
    <submittedName>
        <fullName evidence="3">Thioredoxin</fullName>
    </submittedName>
</protein>
<evidence type="ECO:0000313" key="3">
    <source>
        <dbReference type="EMBL" id="AAC07635.1"/>
    </source>
</evidence>
<keyword evidence="1" id="KW-0732">Signal</keyword>
<feature type="domain" description="Thioredoxin" evidence="2">
    <location>
        <begin position="1"/>
        <end position="128"/>
    </location>
</feature>
<dbReference type="HOGENOM" id="CLU_090389_8_4_0"/>
<gene>
    <name evidence="3" type="primary">trxA2</name>
    <name evidence="3" type="ordered locus">aq_1811</name>
</gene>
<dbReference type="Proteomes" id="UP000000798">
    <property type="component" value="Chromosome"/>
</dbReference>
<evidence type="ECO:0000313" key="4">
    <source>
        <dbReference type="Proteomes" id="UP000000798"/>
    </source>
</evidence>
<keyword evidence="4" id="KW-1185">Reference proteome</keyword>
<name>O67676_AQUAE</name>
<dbReference type="AlphaFoldDB" id="O67676"/>
<dbReference type="InParanoid" id="O67676"/>
<dbReference type="PROSITE" id="PS51352">
    <property type="entry name" value="THIOREDOXIN_2"/>
    <property type="match status" value="1"/>
</dbReference>
<dbReference type="SMR" id="O67676"/>
<dbReference type="KEGG" id="aae:aq_1811"/>
<dbReference type="EMBL" id="AE000657">
    <property type="protein sequence ID" value="AAC07635.1"/>
    <property type="molecule type" value="Genomic_DNA"/>
</dbReference>
<dbReference type="EnsemblBacteria" id="AAC07635">
    <property type="protein sequence ID" value="AAC07635"/>
    <property type="gene ID" value="aq_1811"/>
</dbReference>
<reference evidence="3 4" key="1">
    <citation type="journal article" date="1998" name="Nature">
        <title>The complete genome of the hyperthermophilic bacterium Aquifex aeolicus.</title>
        <authorList>
            <person name="Deckert G."/>
            <person name="Warren P.V."/>
            <person name="Gaasterland T."/>
            <person name="Young W.G."/>
            <person name="Lenox A.L."/>
            <person name="Graham D.E."/>
            <person name="Overbeek R."/>
            <person name="Snead M.A."/>
            <person name="Keller M."/>
            <person name="Aujay M."/>
            <person name="Huber R."/>
            <person name="Feldman R.A."/>
            <person name="Short J.M."/>
            <person name="Olson G.J."/>
            <person name="Swanson R.V."/>
        </authorList>
    </citation>
    <scope>NUCLEOTIDE SEQUENCE [LARGE SCALE GENOMIC DNA]</scope>
    <source>
        <strain evidence="3 4">VF5</strain>
    </source>
</reference>
<sequence>MLALRFFLIFLMFLSVTFSQEWFADFDKGVNTAKKEKKLVLIYFYSDHCPYCHQVEEFVFGDEDVEKFLNKNFIVISVNINSNLSEKFDVFGTPTFVIYDPLRGKVLAKFFGSLDAQTFLSMLTRVCNKSSVRRC</sequence>
<feature type="signal peptide" evidence="1">
    <location>
        <begin position="1"/>
        <end position="24"/>
    </location>
</feature>
<dbReference type="OrthoDB" id="5372481at2"/>
<dbReference type="InterPro" id="IPR013766">
    <property type="entry name" value="Thioredoxin_domain"/>
</dbReference>
<dbReference type="RefSeq" id="WP_010881179.1">
    <property type="nucleotide sequence ID" value="NC_000918.1"/>
</dbReference>
<dbReference type="SUPFAM" id="SSF52833">
    <property type="entry name" value="Thioredoxin-like"/>
    <property type="match status" value="1"/>
</dbReference>
<evidence type="ECO:0000256" key="1">
    <source>
        <dbReference type="SAM" id="SignalP"/>
    </source>
</evidence>
<proteinExistence type="predicted"/>
<dbReference type="InterPro" id="IPR012336">
    <property type="entry name" value="Thioredoxin-like_fold"/>
</dbReference>
<dbReference type="eggNOG" id="COG0526">
    <property type="taxonomic scope" value="Bacteria"/>
</dbReference>
<dbReference type="InterPro" id="IPR036249">
    <property type="entry name" value="Thioredoxin-like_sf"/>
</dbReference>
<organism evidence="3 4">
    <name type="scientific">Aquifex aeolicus (strain VF5)</name>
    <dbReference type="NCBI Taxonomy" id="224324"/>
    <lineage>
        <taxon>Bacteria</taxon>
        <taxon>Pseudomonadati</taxon>
        <taxon>Aquificota</taxon>
        <taxon>Aquificia</taxon>
        <taxon>Aquificales</taxon>
        <taxon>Aquificaceae</taxon>
        <taxon>Aquifex</taxon>
    </lineage>
</organism>